<dbReference type="EMBL" id="LAZR01002064">
    <property type="protein sequence ID" value="KKN35084.1"/>
    <property type="molecule type" value="Genomic_DNA"/>
</dbReference>
<comment type="caution">
    <text evidence="1">The sequence shown here is derived from an EMBL/GenBank/DDBJ whole genome shotgun (WGS) entry which is preliminary data.</text>
</comment>
<proteinExistence type="predicted"/>
<dbReference type="AlphaFoldDB" id="A0A0F9PXY7"/>
<accession>A0A0F9PXY7</accession>
<reference evidence="1" key="1">
    <citation type="journal article" date="2015" name="Nature">
        <title>Complex archaea that bridge the gap between prokaryotes and eukaryotes.</title>
        <authorList>
            <person name="Spang A."/>
            <person name="Saw J.H."/>
            <person name="Jorgensen S.L."/>
            <person name="Zaremba-Niedzwiedzka K."/>
            <person name="Martijn J."/>
            <person name="Lind A.E."/>
            <person name="van Eijk R."/>
            <person name="Schleper C."/>
            <person name="Guy L."/>
            <person name="Ettema T.J."/>
        </authorList>
    </citation>
    <scope>NUCLEOTIDE SEQUENCE</scope>
</reference>
<protein>
    <submittedName>
        <fullName evidence="1">Uncharacterized protein</fullName>
    </submittedName>
</protein>
<sequence length="156" mass="17146">MSPGDEGEKMEKKETKAPEDLGKLLTTLFVIQNNIIDLGEKIDTLIDLQNVPRGLPYITGEKTIASATARGIYNSDNIENILTTLNRPSKTGVLENLSTTGNIFMAMSDNGVETTATEIKVTAGTTYVWHEDDKIAIRFAHIRTDTDGTKYQLIAN</sequence>
<name>A0A0F9PXY7_9ZZZZ</name>
<organism evidence="1">
    <name type="scientific">marine sediment metagenome</name>
    <dbReference type="NCBI Taxonomy" id="412755"/>
    <lineage>
        <taxon>unclassified sequences</taxon>
        <taxon>metagenomes</taxon>
        <taxon>ecological metagenomes</taxon>
    </lineage>
</organism>
<gene>
    <name evidence="1" type="ORF">LCGC14_0787090</name>
</gene>
<evidence type="ECO:0000313" key="1">
    <source>
        <dbReference type="EMBL" id="KKN35084.1"/>
    </source>
</evidence>